<feature type="compositionally biased region" description="Polar residues" evidence="1">
    <location>
        <begin position="36"/>
        <end position="45"/>
    </location>
</feature>
<proteinExistence type="predicted"/>
<evidence type="ECO:0000313" key="2">
    <source>
        <dbReference type="EMBL" id="CAA9997738.1"/>
    </source>
</evidence>
<keyword evidence="3" id="KW-1185">Reference proteome</keyword>
<protein>
    <submittedName>
        <fullName evidence="2">Uncharacterized protein</fullName>
    </submittedName>
</protein>
<feature type="region of interest" description="Disordered" evidence="1">
    <location>
        <begin position="36"/>
        <end position="58"/>
    </location>
</feature>
<dbReference type="AlphaFoldDB" id="A0A6H5G676"/>
<organism evidence="2 3">
    <name type="scientific">Nesidiocoris tenuis</name>
    <dbReference type="NCBI Taxonomy" id="355587"/>
    <lineage>
        <taxon>Eukaryota</taxon>
        <taxon>Metazoa</taxon>
        <taxon>Ecdysozoa</taxon>
        <taxon>Arthropoda</taxon>
        <taxon>Hexapoda</taxon>
        <taxon>Insecta</taxon>
        <taxon>Pterygota</taxon>
        <taxon>Neoptera</taxon>
        <taxon>Paraneoptera</taxon>
        <taxon>Hemiptera</taxon>
        <taxon>Heteroptera</taxon>
        <taxon>Panheteroptera</taxon>
        <taxon>Cimicomorpha</taxon>
        <taxon>Miridae</taxon>
        <taxon>Dicyphina</taxon>
        <taxon>Nesidiocoris</taxon>
    </lineage>
</organism>
<dbReference type="Proteomes" id="UP000479000">
    <property type="component" value="Unassembled WGS sequence"/>
</dbReference>
<evidence type="ECO:0000256" key="1">
    <source>
        <dbReference type="SAM" id="MobiDB-lite"/>
    </source>
</evidence>
<name>A0A6H5G676_9HEMI</name>
<evidence type="ECO:0000313" key="3">
    <source>
        <dbReference type="Proteomes" id="UP000479000"/>
    </source>
</evidence>
<accession>A0A6H5G676</accession>
<sequence length="58" mass="6483">MCTCWADDKRSLELDWIHDVQACKCMLQLHHQVNNRAAPQDSGHSLTARAGGGKTYLT</sequence>
<gene>
    <name evidence="2" type="ORF">NTEN_LOCUS4032</name>
</gene>
<reference evidence="2 3" key="1">
    <citation type="submission" date="2020-02" db="EMBL/GenBank/DDBJ databases">
        <authorList>
            <person name="Ferguson B K."/>
        </authorList>
    </citation>
    <scope>NUCLEOTIDE SEQUENCE [LARGE SCALE GENOMIC DNA]</scope>
</reference>
<dbReference type="EMBL" id="CADCXU010005923">
    <property type="protein sequence ID" value="CAA9997738.1"/>
    <property type="molecule type" value="Genomic_DNA"/>
</dbReference>